<dbReference type="PROSITE" id="PS50112">
    <property type="entry name" value="PAS"/>
    <property type="match status" value="2"/>
</dbReference>
<dbReference type="InterPro" id="IPR000014">
    <property type="entry name" value="PAS"/>
</dbReference>
<dbReference type="AlphaFoldDB" id="A0A5C4MU65"/>
<evidence type="ECO:0000313" key="6">
    <source>
        <dbReference type="Proteomes" id="UP000305887"/>
    </source>
</evidence>
<feature type="region of interest" description="Disordered" evidence="1">
    <location>
        <begin position="685"/>
        <end position="704"/>
    </location>
</feature>
<dbReference type="GO" id="GO:0006355">
    <property type="term" value="P:regulation of DNA-templated transcription"/>
    <property type="evidence" value="ECO:0007669"/>
    <property type="project" value="InterPro"/>
</dbReference>
<evidence type="ECO:0000259" key="3">
    <source>
        <dbReference type="PROSITE" id="PS50113"/>
    </source>
</evidence>
<accession>A0A5C4MU65</accession>
<dbReference type="NCBIfam" id="TIGR00229">
    <property type="entry name" value="sensory_box"/>
    <property type="match status" value="1"/>
</dbReference>
<dbReference type="Proteomes" id="UP000305887">
    <property type="component" value="Unassembled WGS sequence"/>
</dbReference>
<dbReference type="PROSITE" id="PS50113">
    <property type="entry name" value="PAC"/>
    <property type="match status" value="1"/>
</dbReference>
<dbReference type="OrthoDB" id="9816309at2"/>
<dbReference type="Pfam" id="PF01590">
    <property type="entry name" value="GAF"/>
    <property type="match status" value="3"/>
</dbReference>
<dbReference type="PANTHER" id="PTHR44757">
    <property type="entry name" value="DIGUANYLATE CYCLASE DGCP"/>
    <property type="match status" value="1"/>
</dbReference>
<feature type="domain" description="PAS" evidence="2">
    <location>
        <begin position="626"/>
        <end position="672"/>
    </location>
</feature>
<dbReference type="SMART" id="SM00065">
    <property type="entry name" value="GAF"/>
    <property type="match status" value="3"/>
</dbReference>
<name>A0A5C4MU65_9RHOB</name>
<dbReference type="InterPro" id="IPR013767">
    <property type="entry name" value="PAS_fold"/>
</dbReference>
<dbReference type="InterPro" id="IPR003018">
    <property type="entry name" value="GAF"/>
</dbReference>
<dbReference type="PROSITE" id="PS50166">
    <property type="entry name" value="IMPORTIN_B_NT"/>
    <property type="match status" value="1"/>
</dbReference>
<dbReference type="GO" id="GO:0006886">
    <property type="term" value="P:intracellular protein transport"/>
    <property type="evidence" value="ECO:0007669"/>
    <property type="project" value="InterPro"/>
</dbReference>
<dbReference type="InterPro" id="IPR035965">
    <property type="entry name" value="PAS-like_dom_sf"/>
</dbReference>
<gene>
    <name evidence="5" type="ORF">FHG66_10870</name>
</gene>
<dbReference type="EMBL" id="VDFU01000010">
    <property type="protein sequence ID" value="TNC49606.1"/>
    <property type="molecule type" value="Genomic_DNA"/>
</dbReference>
<comment type="caution">
    <text evidence="5">The sequence shown here is derived from an EMBL/GenBank/DDBJ whole genome shotgun (WGS) entry which is preliminary data.</text>
</comment>
<keyword evidence="6" id="KW-1185">Reference proteome</keyword>
<dbReference type="Gene3D" id="3.30.450.40">
    <property type="match status" value="3"/>
</dbReference>
<dbReference type="CDD" id="cd00130">
    <property type="entry name" value="PAS"/>
    <property type="match status" value="1"/>
</dbReference>
<dbReference type="InterPro" id="IPR052155">
    <property type="entry name" value="Biofilm_reg_signaling"/>
</dbReference>
<evidence type="ECO:0000256" key="1">
    <source>
        <dbReference type="SAM" id="MobiDB-lite"/>
    </source>
</evidence>
<dbReference type="GO" id="GO:0031267">
    <property type="term" value="F:small GTPase binding"/>
    <property type="evidence" value="ECO:0007669"/>
    <property type="project" value="InterPro"/>
</dbReference>
<feature type="domain" description="PAC" evidence="3">
    <location>
        <begin position="700"/>
        <end position="753"/>
    </location>
</feature>
<organism evidence="5 6">
    <name type="scientific">Rubellimicrobium rubrum</name>
    <dbReference type="NCBI Taxonomy" id="2585369"/>
    <lineage>
        <taxon>Bacteria</taxon>
        <taxon>Pseudomonadati</taxon>
        <taxon>Pseudomonadota</taxon>
        <taxon>Alphaproteobacteria</taxon>
        <taxon>Rhodobacterales</taxon>
        <taxon>Roseobacteraceae</taxon>
        <taxon>Rubellimicrobium</taxon>
    </lineage>
</organism>
<feature type="domain" description="PAS" evidence="2">
    <location>
        <begin position="149"/>
        <end position="221"/>
    </location>
</feature>
<dbReference type="SMART" id="SM00091">
    <property type="entry name" value="PAS"/>
    <property type="match status" value="2"/>
</dbReference>
<dbReference type="InterPro" id="IPR029016">
    <property type="entry name" value="GAF-like_dom_sf"/>
</dbReference>
<dbReference type="Gene3D" id="3.30.450.20">
    <property type="entry name" value="PAS domain"/>
    <property type="match status" value="2"/>
</dbReference>
<evidence type="ECO:0000313" key="5">
    <source>
        <dbReference type="EMBL" id="TNC49606.1"/>
    </source>
</evidence>
<sequence length="780" mass="86124">MRSRSRPRPPACWGSSWERAGSPTTRWTARATSIAADYRQDVPSLAGRHPVGSFGRELLERHLAGQPIVVPDVARQHRAAEAQSFADIQVGAYVGVPLVKGGRLAAGLTVHAPGPRDWTPAEVSMTEDTAERTWAAVERARAEAALRQNEVRLHLAMEATDLAIYEWDLVSDHLTANERFKEMVGIGEGKPLLGAQILEHVVHPDDRPRIDPDLARAMDGTSDGRFAFEHRLSRTGPLGEPWVLSHGQVTFAGPEHDRRPARVFGTLQSITARKAAEDALREQEERQAFLLRLSDALRPLADPAKVQAAATTLLREQLDAGWCYYVEWNEAGTVARVLRDAAREGLPSLAGEHDVSDVPEFLDLLRTGETLNAPDYARFELLSPRVRGRYADLGFRSMLGVPLVKGRQLVATLLLGDTVIRPWSDIAVALARETAERTWAAVERARAEAALRERDERNAFLVRFSDAVRGLSDPASIEEAACRLLAERLGTERTLWAVVDRVAQAYVTERVIEDGRRVEEPPPWPINPADPFAAEHLDGRSVAYEDAATDPRVPEATRAALSARGMAAGIAVPVFTEGTLHAVLSTSQRAAPRRWRPEEVAFAEALAGRAWAEVERARAEQALRGSEERLRAIVETATDYASLTTDVEGRIETWSQGAEKVLGWSAEEVVGQLIDITFTLEDRAAGAPRQERQRARETGHASDVRWHQRRDGTRVFIEGTARPLLALDGTVAGFVKVGQDVTDRREAEVITALVCVCQIALEALRRRARRHDINQTIFMA</sequence>
<dbReference type="Pfam" id="PF00989">
    <property type="entry name" value="PAS"/>
    <property type="match status" value="1"/>
</dbReference>
<reference evidence="5 6" key="1">
    <citation type="submission" date="2019-06" db="EMBL/GenBank/DDBJ databases">
        <title>YIM 131921 draft genome.</title>
        <authorList>
            <person name="Jiang L."/>
        </authorList>
    </citation>
    <scope>NUCLEOTIDE SEQUENCE [LARGE SCALE GENOMIC DNA]</scope>
    <source>
        <strain evidence="5 6">YIM 131921</strain>
    </source>
</reference>
<dbReference type="SUPFAM" id="SSF55781">
    <property type="entry name" value="GAF domain-like"/>
    <property type="match status" value="3"/>
</dbReference>
<dbReference type="InterPro" id="IPR000700">
    <property type="entry name" value="PAS-assoc_C"/>
</dbReference>
<evidence type="ECO:0000259" key="2">
    <source>
        <dbReference type="PROSITE" id="PS50112"/>
    </source>
</evidence>
<protein>
    <submittedName>
        <fullName evidence="5">PAS domain S-box protein</fullName>
    </submittedName>
</protein>
<dbReference type="PANTHER" id="PTHR44757:SF2">
    <property type="entry name" value="BIOFILM ARCHITECTURE MAINTENANCE PROTEIN MBAA"/>
    <property type="match status" value="1"/>
</dbReference>
<dbReference type="InterPro" id="IPR001494">
    <property type="entry name" value="Importin-beta_N"/>
</dbReference>
<feature type="domain" description="Importin N-terminal" evidence="4">
    <location>
        <begin position="276"/>
        <end position="322"/>
    </location>
</feature>
<proteinExistence type="predicted"/>
<evidence type="ECO:0000259" key="4">
    <source>
        <dbReference type="PROSITE" id="PS50166"/>
    </source>
</evidence>
<dbReference type="SUPFAM" id="SSF55785">
    <property type="entry name" value="PYP-like sensor domain (PAS domain)"/>
    <property type="match status" value="2"/>
</dbReference>